<dbReference type="AlphaFoldDB" id="A0A4V5NJV4"/>
<feature type="compositionally biased region" description="Gly residues" evidence="5">
    <location>
        <begin position="375"/>
        <end position="398"/>
    </location>
</feature>
<evidence type="ECO:0000256" key="2">
    <source>
        <dbReference type="ARBA" id="ARBA00013194"/>
    </source>
</evidence>
<dbReference type="EC" id="5.2.1.8" evidence="2"/>
<dbReference type="GO" id="GO:0003755">
    <property type="term" value="F:peptidyl-prolyl cis-trans isomerase activity"/>
    <property type="evidence" value="ECO:0007669"/>
    <property type="project" value="UniProtKB-KW"/>
</dbReference>
<dbReference type="PANTHER" id="PTHR11071:SF561">
    <property type="entry name" value="PEPTIDYL-PROLYL CIS-TRANS ISOMERASE D-RELATED"/>
    <property type="match status" value="1"/>
</dbReference>
<dbReference type="OrthoDB" id="407558at2759"/>
<feature type="compositionally biased region" description="Basic and acidic residues" evidence="5">
    <location>
        <begin position="306"/>
        <end position="356"/>
    </location>
</feature>
<proteinExistence type="predicted"/>
<feature type="compositionally biased region" description="Basic residues" evidence="5">
    <location>
        <begin position="244"/>
        <end position="258"/>
    </location>
</feature>
<dbReference type="SUPFAM" id="SSF50891">
    <property type="entry name" value="Cyclophilin-like"/>
    <property type="match status" value="1"/>
</dbReference>
<dbReference type="Gene3D" id="2.40.100.10">
    <property type="entry name" value="Cyclophilin-like"/>
    <property type="match status" value="1"/>
</dbReference>
<accession>A0A4V5NJV4</accession>
<dbReference type="Proteomes" id="UP000308768">
    <property type="component" value="Unassembled WGS sequence"/>
</dbReference>
<dbReference type="InterPro" id="IPR002130">
    <property type="entry name" value="Cyclophilin-type_PPIase_dom"/>
</dbReference>
<reference evidence="7 8" key="1">
    <citation type="submission" date="2017-03" db="EMBL/GenBank/DDBJ databases">
        <title>Genomes of endolithic fungi from Antarctica.</title>
        <authorList>
            <person name="Coleine C."/>
            <person name="Masonjones S."/>
            <person name="Stajich J.E."/>
        </authorList>
    </citation>
    <scope>NUCLEOTIDE SEQUENCE [LARGE SCALE GENOMIC DNA]</scope>
    <source>
        <strain evidence="7 8">CCFEE 5187</strain>
    </source>
</reference>
<comment type="caution">
    <text evidence="7">The sequence shown here is derived from an EMBL/GenBank/DDBJ whole genome shotgun (WGS) entry which is preliminary data.</text>
</comment>
<evidence type="ECO:0000256" key="1">
    <source>
        <dbReference type="ARBA" id="ARBA00000971"/>
    </source>
</evidence>
<name>A0A4V5NJV4_9PEZI</name>
<dbReference type="GO" id="GO:0005737">
    <property type="term" value="C:cytoplasm"/>
    <property type="evidence" value="ECO:0007669"/>
    <property type="project" value="TreeGrafter"/>
</dbReference>
<dbReference type="GO" id="GO:0006457">
    <property type="term" value="P:protein folding"/>
    <property type="evidence" value="ECO:0007669"/>
    <property type="project" value="InterPro"/>
</dbReference>
<dbReference type="PROSITE" id="PS00170">
    <property type="entry name" value="CSA_PPIASE_1"/>
    <property type="match status" value="1"/>
</dbReference>
<feature type="compositionally biased region" description="Low complexity" evidence="5">
    <location>
        <begin position="357"/>
        <end position="369"/>
    </location>
</feature>
<comment type="catalytic activity">
    <reaction evidence="1">
        <text>[protein]-peptidylproline (omega=180) = [protein]-peptidylproline (omega=0)</text>
        <dbReference type="Rhea" id="RHEA:16237"/>
        <dbReference type="Rhea" id="RHEA-COMP:10747"/>
        <dbReference type="Rhea" id="RHEA-COMP:10748"/>
        <dbReference type="ChEBI" id="CHEBI:83833"/>
        <dbReference type="ChEBI" id="CHEBI:83834"/>
        <dbReference type="EC" id="5.2.1.8"/>
    </reaction>
</comment>
<dbReference type="FunFam" id="2.40.100.10:FF:000025">
    <property type="entry name" value="Peptidyl-prolyl cis-trans isomerase CYP19-2"/>
    <property type="match status" value="1"/>
</dbReference>
<dbReference type="InterPro" id="IPR029000">
    <property type="entry name" value="Cyclophilin-like_dom_sf"/>
</dbReference>
<keyword evidence="3" id="KW-0697">Rotamase</keyword>
<keyword evidence="4" id="KW-0413">Isomerase</keyword>
<evidence type="ECO:0000259" key="6">
    <source>
        <dbReference type="PROSITE" id="PS50072"/>
    </source>
</evidence>
<evidence type="ECO:0000256" key="4">
    <source>
        <dbReference type="ARBA" id="ARBA00023235"/>
    </source>
</evidence>
<keyword evidence="8" id="KW-1185">Reference proteome</keyword>
<evidence type="ECO:0000256" key="5">
    <source>
        <dbReference type="SAM" id="MobiDB-lite"/>
    </source>
</evidence>
<dbReference type="PANTHER" id="PTHR11071">
    <property type="entry name" value="PEPTIDYL-PROLYL CIS-TRANS ISOMERASE"/>
    <property type="match status" value="1"/>
</dbReference>
<organism evidence="7 8">
    <name type="scientific">Cryomyces minteri</name>
    <dbReference type="NCBI Taxonomy" id="331657"/>
    <lineage>
        <taxon>Eukaryota</taxon>
        <taxon>Fungi</taxon>
        <taxon>Dikarya</taxon>
        <taxon>Ascomycota</taxon>
        <taxon>Pezizomycotina</taxon>
        <taxon>Dothideomycetes</taxon>
        <taxon>Dothideomycetes incertae sedis</taxon>
        <taxon>Cryomyces</taxon>
    </lineage>
</organism>
<dbReference type="Pfam" id="PF00160">
    <property type="entry name" value="Pro_isomerase"/>
    <property type="match status" value="1"/>
</dbReference>
<protein>
    <recommendedName>
        <fullName evidence="2">peptidylprolyl isomerase</fullName>
        <ecNumber evidence="2">5.2.1.8</ecNumber>
    </recommendedName>
</protein>
<feature type="compositionally biased region" description="Basic residues" evidence="5">
    <location>
        <begin position="269"/>
        <end position="302"/>
    </location>
</feature>
<feature type="compositionally biased region" description="Polar residues" evidence="5">
    <location>
        <begin position="178"/>
        <end position="191"/>
    </location>
</feature>
<dbReference type="STRING" id="331657.A0A4V5NJV4"/>
<feature type="domain" description="PPIase cyclophilin-type" evidence="6">
    <location>
        <begin position="12"/>
        <end position="171"/>
    </location>
</feature>
<gene>
    <name evidence="7" type="ORF">B0A49_00583</name>
</gene>
<dbReference type="PROSITE" id="PS50072">
    <property type="entry name" value="CSA_PPIASE_2"/>
    <property type="match status" value="1"/>
</dbReference>
<dbReference type="GO" id="GO:0016018">
    <property type="term" value="F:cyclosporin A binding"/>
    <property type="evidence" value="ECO:0007669"/>
    <property type="project" value="TreeGrafter"/>
</dbReference>
<evidence type="ECO:0000256" key="3">
    <source>
        <dbReference type="ARBA" id="ARBA00023110"/>
    </source>
</evidence>
<evidence type="ECO:0000313" key="8">
    <source>
        <dbReference type="Proteomes" id="UP000308768"/>
    </source>
</evidence>
<dbReference type="EMBL" id="NAJN01000014">
    <property type="protein sequence ID" value="TKA81819.1"/>
    <property type="molecule type" value="Genomic_DNA"/>
</dbReference>
<dbReference type="PRINTS" id="PR00153">
    <property type="entry name" value="CSAPPISMRASE"/>
</dbReference>
<sequence length="418" mass="46738">MTVTSVARPRVFLDVHIATEPAGRLVIELFTDKTPKTCENFRALCTGSSPPLTYKLSPFHRVIDEFMIQGGDITKGDGTGGDSIYGGEFEDENIGWRKIDSEGLVCMANYGKGTNSSQFFITLAPCEHLNTKHTVFGHVVSGLPVLERVAKVDVDKNDRPLDPVLIAHCGELERRTKSTAQPSSSIQNTAQDRGREKQRRSSSKTRSPSPNDGAPQRSHAASPSRESDQHRRRSDNNLDSTLRGRPRQRSRSRSRSRTRSPVPDQMSPSRRHYRKRSRSPSRSSVHSHSRSRSPRYRRRRSLPNHYDQRRNGDGDNRDREGGRGKDRKRGGYREGHRNRDEEARLRADEVERDGGAERYAGAREAYAYRSRGDGKLGGGGGAGRLGGGGAGDRGGGAEGEIKFKGRGSMKYRERERRW</sequence>
<evidence type="ECO:0000313" key="7">
    <source>
        <dbReference type="EMBL" id="TKA81819.1"/>
    </source>
</evidence>
<dbReference type="InterPro" id="IPR020892">
    <property type="entry name" value="Cyclophilin-type_PPIase_CS"/>
</dbReference>
<feature type="region of interest" description="Disordered" evidence="5">
    <location>
        <begin position="172"/>
        <end position="418"/>
    </location>
</feature>